<evidence type="ECO:0000313" key="10">
    <source>
        <dbReference type="EMBL" id="KDR52730.1"/>
    </source>
</evidence>
<dbReference type="Gene3D" id="3.40.390.10">
    <property type="entry name" value="Collagenase (Catalytic Domain)"/>
    <property type="match status" value="1"/>
</dbReference>
<dbReference type="GO" id="GO:0006508">
    <property type="term" value="P:proteolysis"/>
    <property type="evidence" value="ECO:0007669"/>
    <property type="project" value="UniProtKB-KW"/>
</dbReference>
<dbReference type="eggNOG" id="COG3291">
    <property type="taxonomic scope" value="Bacteria"/>
</dbReference>
<evidence type="ECO:0000259" key="9">
    <source>
        <dbReference type="Pfam" id="PF05572"/>
    </source>
</evidence>
<dbReference type="HOGENOM" id="CLU_050644_0_0_10"/>
<keyword evidence="6" id="KW-0862">Zinc</keyword>
<dbReference type="AlphaFoldDB" id="A0A069QIU9"/>
<evidence type="ECO:0000256" key="2">
    <source>
        <dbReference type="ARBA" id="ARBA00022670"/>
    </source>
</evidence>
<dbReference type="PANTHER" id="PTHR47466">
    <property type="match status" value="1"/>
</dbReference>
<gene>
    <name evidence="10" type="ORF">HMPREF1991_01197</name>
</gene>
<evidence type="ECO:0000256" key="8">
    <source>
        <dbReference type="ARBA" id="ARBA00023157"/>
    </source>
</evidence>
<comment type="similarity">
    <text evidence="1">Belongs to the peptidase M43B family.</text>
</comment>
<accession>A0A069QIU9</accession>
<evidence type="ECO:0000256" key="5">
    <source>
        <dbReference type="ARBA" id="ARBA00022801"/>
    </source>
</evidence>
<dbReference type="PATRIC" id="fig|1122985.7.peg.1242"/>
<dbReference type="Proteomes" id="UP000027442">
    <property type="component" value="Unassembled WGS sequence"/>
</dbReference>
<evidence type="ECO:0000256" key="6">
    <source>
        <dbReference type="ARBA" id="ARBA00022833"/>
    </source>
</evidence>
<evidence type="ECO:0000256" key="7">
    <source>
        <dbReference type="ARBA" id="ARBA00023049"/>
    </source>
</evidence>
<evidence type="ECO:0000256" key="4">
    <source>
        <dbReference type="ARBA" id="ARBA00022729"/>
    </source>
</evidence>
<keyword evidence="3" id="KW-0479">Metal-binding</keyword>
<dbReference type="InterPro" id="IPR008754">
    <property type="entry name" value="Peptidase_M43"/>
</dbReference>
<keyword evidence="10" id="KW-0449">Lipoprotein</keyword>
<keyword evidence="2" id="KW-0645">Protease</keyword>
<proteinExistence type="inferred from homology"/>
<reference evidence="10 11" key="1">
    <citation type="submission" date="2013-08" db="EMBL/GenBank/DDBJ databases">
        <authorList>
            <person name="Weinstock G."/>
            <person name="Sodergren E."/>
            <person name="Wylie T."/>
            <person name="Fulton L."/>
            <person name="Fulton R."/>
            <person name="Fronick C."/>
            <person name="O'Laughlin M."/>
            <person name="Godfrey J."/>
            <person name="Miner T."/>
            <person name="Herter B."/>
            <person name="Appelbaum E."/>
            <person name="Cordes M."/>
            <person name="Lek S."/>
            <person name="Wollam A."/>
            <person name="Pepin K.H."/>
            <person name="Palsikar V.B."/>
            <person name="Mitreva M."/>
            <person name="Wilson R.K."/>
        </authorList>
    </citation>
    <scope>NUCLEOTIDE SEQUENCE [LARGE SCALE GENOMIC DNA]</scope>
    <source>
        <strain evidence="10 11">ATCC 15930</strain>
    </source>
</reference>
<dbReference type="PANTHER" id="PTHR47466:SF1">
    <property type="entry name" value="METALLOPROTEASE MEP1 (AFU_ORTHOLOGUE AFUA_1G07730)-RELATED"/>
    <property type="match status" value="1"/>
</dbReference>
<evidence type="ECO:0000313" key="11">
    <source>
        <dbReference type="Proteomes" id="UP000027442"/>
    </source>
</evidence>
<dbReference type="InterPro" id="IPR024079">
    <property type="entry name" value="MetalloPept_cat_dom_sf"/>
</dbReference>
<dbReference type="NCBIfam" id="TIGR03952">
    <property type="entry name" value="metzin_BF0631"/>
    <property type="match status" value="1"/>
</dbReference>
<dbReference type="GO" id="GO:0008237">
    <property type="term" value="F:metallopeptidase activity"/>
    <property type="evidence" value="ECO:0007669"/>
    <property type="project" value="UniProtKB-KW"/>
</dbReference>
<dbReference type="EMBL" id="JNGW01000046">
    <property type="protein sequence ID" value="KDR52730.1"/>
    <property type="molecule type" value="Genomic_DNA"/>
</dbReference>
<keyword evidence="4" id="KW-0732">Signal</keyword>
<evidence type="ECO:0000256" key="1">
    <source>
        <dbReference type="ARBA" id="ARBA00008721"/>
    </source>
</evidence>
<dbReference type="InterPro" id="IPR023852">
    <property type="entry name" value="Metalloproteinase_lipop_BF0631"/>
</dbReference>
<keyword evidence="8" id="KW-1015">Disulfide bond</keyword>
<keyword evidence="11" id="KW-1185">Reference proteome</keyword>
<dbReference type="SUPFAM" id="SSF55486">
    <property type="entry name" value="Metalloproteases ('zincins'), catalytic domain"/>
    <property type="match status" value="2"/>
</dbReference>
<organism evidence="10 11">
    <name type="scientific">Hoylesella loescheii DSM 19665 = JCM 12249 = ATCC 15930</name>
    <dbReference type="NCBI Taxonomy" id="1122985"/>
    <lineage>
        <taxon>Bacteria</taxon>
        <taxon>Pseudomonadati</taxon>
        <taxon>Bacteroidota</taxon>
        <taxon>Bacteroidia</taxon>
        <taxon>Bacteroidales</taxon>
        <taxon>Prevotellaceae</taxon>
        <taxon>Hoylesella</taxon>
    </lineage>
</organism>
<keyword evidence="5" id="KW-0378">Hydrolase</keyword>
<keyword evidence="7" id="KW-0482">Metalloprotease</keyword>
<sequence length="389" mass="43962">MYLFLPVKQVGVSSNLNIYNVMKQYLSSLFMVVAALVLLAACSKDELRTSPGPEPIDPTVVSILPVVFHVFYADENDATQKVPANRLRQVLNNVNELYRGTYSGGESTNIAFTLASTADAGKRLDAPGVEYIKLGKNEYPIDPYVLMNDKTGKFKQYMWDPNKYINVYVYHFKQPKENATTLGVSHMAVSSKGNHELEGLVVANSNYLTLENLTTPFCVSVNSKYVNQESNRYNDWPNLRTFTIHSADFNVTLAHELGHYLGLFHVFGEENGEYLDGFKDTDYCKDTPTYNKVAYDNFLTEYVKTHNAHNADLNELLKRTGSDGKTFTSNNIMDYALSLGHTFTKNQTERMYHVLGYSPLMPKTLRRSRTVNTRVAPKGIVDIEFIVVE</sequence>
<comment type="caution">
    <text evidence="10">The sequence shown here is derived from an EMBL/GenBank/DDBJ whole genome shotgun (WGS) entry which is preliminary data.</text>
</comment>
<name>A0A069QIU9_HOYLO</name>
<protein>
    <submittedName>
        <fullName evidence="10">Zinc-dependent metalloproteinase lipoprotein, BF0631 family</fullName>
    </submittedName>
</protein>
<dbReference type="Pfam" id="PF05572">
    <property type="entry name" value="Peptidase_M43"/>
    <property type="match status" value="1"/>
</dbReference>
<evidence type="ECO:0000256" key="3">
    <source>
        <dbReference type="ARBA" id="ARBA00022723"/>
    </source>
</evidence>
<dbReference type="GO" id="GO:0046872">
    <property type="term" value="F:metal ion binding"/>
    <property type="evidence" value="ECO:0007669"/>
    <property type="project" value="UniProtKB-KW"/>
</dbReference>
<feature type="domain" description="Peptidase M43 pregnancy-associated plasma-A" evidence="9">
    <location>
        <begin position="245"/>
        <end position="355"/>
    </location>
</feature>